<gene>
    <name evidence="1" type="ORF">DGI_4021</name>
</gene>
<dbReference type="EMBL" id="CP006586">
    <property type="protein sequence ID" value="AGW15235.1"/>
    <property type="molecule type" value="Genomic_DNA"/>
</dbReference>
<dbReference type="InterPro" id="IPR029063">
    <property type="entry name" value="SAM-dependent_MTases_sf"/>
</dbReference>
<dbReference type="Gene3D" id="3.40.50.150">
    <property type="entry name" value="Vaccinia Virus protein VP39"/>
    <property type="match status" value="1"/>
</dbReference>
<geneLocation type="plasmid" evidence="2"/>
<dbReference type="HOGENOM" id="CLU_095324_1_0_7"/>
<dbReference type="GO" id="GO:0032259">
    <property type="term" value="P:methylation"/>
    <property type="evidence" value="ECO:0007669"/>
    <property type="project" value="UniProtKB-KW"/>
</dbReference>
<dbReference type="eggNOG" id="COG4122">
    <property type="taxonomic scope" value="Bacteria"/>
</dbReference>
<dbReference type="PATRIC" id="fig|1121448.10.peg.3512"/>
<organism evidence="1 2">
    <name type="scientific">Megalodesulfovibrio gigas (strain ATCC 19364 / DSM 1382 / NCIMB 9332 / VKM B-1759)</name>
    <name type="common">Desulfovibrio gigas</name>
    <dbReference type="NCBI Taxonomy" id="1121448"/>
    <lineage>
        <taxon>Bacteria</taxon>
        <taxon>Pseudomonadati</taxon>
        <taxon>Thermodesulfobacteriota</taxon>
        <taxon>Desulfovibrionia</taxon>
        <taxon>Desulfovibrionales</taxon>
        <taxon>Desulfovibrionaceae</taxon>
        <taxon>Megalodesulfovibrio</taxon>
    </lineage>
</organism>
<dbReference type="KEGG" id="dgg:DGI_4021"/>
<accession>T2GF78</accession>
<keyword evidence="1" id="KW-0489">Methyltransferase</keyword>
<evidence type="ECO:0000313" key="1">
    <source>
        <dbReference type="EMBL" id="AGW15235.1"/>
    </source>
</evidence>
<keyword evidence="2" id="KW-1185">Reference proteome</keyword>
<sequence length="254" mass="27566">MSAVRTAIAGRLARQSRPSTLATQATQAAQADTAPQPLTAADLALRDAVAILADQSGYRRTLESKRPTAADGSPLPWYTYPAIEYFNQLDARGLRIFEYGCGNSSLYWSRKGAEVWSVEHDPAWHAAMVAQSAGLKGLALRETREAYAAAVHEPGATFDMIVVDGIWRPACAAQALQALAPHGVILLDNSDWYTDVAALLRQNGFFPIDFNGFGPCNPYCWTTSLFLPFRSPLTARLQSPVPIGGIAVQQGENW</sequence>
<dbReference type="GO" id="GO:0008168">
    <property type="term" value="F:methyltransferase activity"/>
    <property type="evidence" value="ECO:0007669"/>
    <property type="project" value="UniProtKB-KW"/>
</dbReference>
<name>T2GF78_MEGG1</name>
<reference evidence="2" key="2">
    <citation type="submission" date="2013-07" db="EMBL/GenBank/DDBJ databases">
        <authorList>
            <person name="Morais-Silva F.O."/>
            <person name="Rezende A.M."/>
            <person name="Pimentel C."/>
            <person name="Resende D.M."/>
            <person name="Santos C.I."/>
            <person name="Clemente C."/>
            <person name="de Oliveira L.M."/>
            <person name="da Silva S.M."/>
            <person name="Costa D.A."/>
            <person name="Varela-Raposo A."/>
            <person name="Horacio E.C.A."/>
            <person name="Matos M."/>
            <person name="Flores O."/>
            <person name="Ruiz J.C."/>
            <person name="Rodrigues-Pousada C."/>
        </authorList>
    </citation>
    <scope>NUCLEOTIDE SEQUENCE [LARGE SCALE GENOMIC DNA]</scope>
    <source>
        <strain evidence="2">ATCC 19364 / DSM 1382 / NCIMB 9332 / VKM B-1759</strain>
        <plasmid evidence="2">Plasmid</plasmid>
    </source>
</reference>
<reference evidence="1 2" key="1">
    <citation type="journal article" date="2013" name="J. Bacteriol.">
        <title>Roles of HynAB and Ech, the only two hydrogenases found in the model sulfate reducer Desulfovibrio gigas.</title>
        <authorList>
            <person name="Morais-Silva F.O."/>
            <person name="Santos C.I."/>
            <person name="Rodrigues R."/>
            <person name="Pereira I.A."/>
            <person name="Rodrigues-Pousada C."/>
        </authorList>
    </citation>
    <scope>NUCLEOTIDE SEQUENCE [LARGE SCALE GENOMIC DNA]</scope>
    <source>
        <strain evidence="2">ATCC 19364 / DSM 1382 / NCIMB 9332 / VKM B-1759</strain>
        <plasmid evidence="2">Plasmid</plasmid>
    </source>
</reference>
<proteinExistence type="predicted"/>
<dbReference type="AlphaFoldDB" id="T2GF78"/>
<keyword evidence="1" id="KW-0614">Plasmid</keyword>
<protein>
    <submittedName>
        <fullName evidence="1">Pcmt-protein-L-isoaspartate o-methyltransferase</fullName>
    </submittedName>
</protein>
<evidence type="ECO:0000313" key="2">
    <source>
        <dbReference type="Proteomes" id="UP000016587"/>
    </source>
</evidence>
<dbReference type="Proteomes" id="UP000016587">
    <property type="component" value="Plasmid unnamed"/>
</dbReference>
<keyword evidence="1" id="KW-0808">Transferase</keyword>
<dbReference type="SUPFAM" id="SSF53335">
    <property type="entry name" value="S-adenosyl-L-methionine-dependent methyltransferases"/>
    <property type="match status" value="1"/>
</dbReference>